<dbReference type="SMART" id="SM00347">
    <property type="entry name" value="HTH_MARR"/>
    <property type="match status" value="1"/>
</dbReference>
<evidence type="ECO:0000256" key="3">
    <source>
        <dbReference type="ARBA" id="ARBA00023163"/>
    </source>
</evidence>
<dbReference type="PANTHER" id="PTHR42756:SF1">
    <property type="entry name" value="TRANSCRIPTIONAL REPRESSOR OF EMRAB OPERON"/>
    <property type="match status" value="1"/>
</dbReference>
<dbReference type="PROSITE" id="PS01117">
    <property type="entry name" value="HTH_MARR_1"/>
    <property type="match status" value="1"/>
</dbReference>
<accession>A0A1I0QZE3</accession>
<reference evidence="6" key="1">
    <citation type="submission" date="2016-10" db="EMBL/GenBank/DDBJ databases">
        <authorList>
            <person name="Varghese N."/>
            <person name="Submissions S."/>
        </authorList>
    </citation>
    <scope>NUCLEOTIDE SEQUENCE [LARGE SCALE GENOMIC DNA]</scope>
    <source>
        <strain evidence="6">DSM 17724</strain>
    </source>
</reference>
<gene>
    <name evidence="5" type="ORF">SAMN05421841_2359</name>
</gene>
<evidence type="ECO:0000256" key="1">
    <source>
        <dbReference type="ARBA" id="ARBA00023015"/>
    </source>
</evidence>
<dbReference type="PANTHER" id="PTHR42756">
    <property type="entry name" value="TRANSCRIPTIONAL REGULATOR, MARR"/>
    <property type="match status" value="1"/>
</dbReference>
<keyword evidence="3" id="KW-0804">Transcription</keyword>
<keyword evidence="1" id="KW-0805">Transcription regulation</keyword>
<evidence type="ECO:0000259" key="4">
    <source>
        <dbReference type="PROSITE" id="PS50995"/>
    </source>
</evidence>
<name>A0A1I0QZE3_9FLAO</name>
<evidence type="ECO:0000256" key="2">
    <source>
        <dbReference type="ARBA" id="ARBA00023125"/>
    </source>
</evidence>
<evidence type="ECO:0000313" key="6">
    <source>
        <dbReference type="Proteomes" id="UP000199469"/>
    </source>
</evidence>
<keyword evidence="2" id="KW-0238">DNA-binding</keyword>
<dbReference type="Proteomes" id="UP000199469">
    <property type="component" value="Unassembled WGS sequence"/>
</dbReference>
<dbReference type="AlphaFoldDB" id="A0A1I0QZE3"/>
<dbReference type="RefSeq" id="WP_089792625.1">
    <property type="nucleotide sequence ID" value="NZ_FOIU01000001.1"/>
</dbReference>
<dbReference type="Gene3D" id="1.10.10.10">
    <property type="entry name" value="Winged helix-like DNA-binding domain superfamily/Winged helix DNA-binding domain"/>
    <property type="match status" value="1"/>
</dbReference>
<dbReference type="InterPro" id="IPR000835">
    <property type="entry name" value="HTH_MarR-typ"/>
</dbReference>
<dbReference type="SUPFAM" id="SSF46785">
    <property type="entry name" value="Winged helix' DNA-binding domain"/>
    <property type="match status" value="1"/>
</dbReference>
<dbReference type="EMBL" id="FOIU01000001">
    <property type="protein sequence ID" value="SEW33053.1"/>
    <property type="molecule type" value="Genomic_DNA"/>
</dbReference>
<proteinExistence type="predicted"/>
<keyword evidence="6" id="KW-1185">Reference proteome</keyword>
<evidence type="ECO:0000313" key="5">
    <source>
        <dbReference type="EMBL" id="SEW33053.1"/>
    </source>
</evidence>
<dbReference type="InterPro" id="IPR023187">
    <property type="entry name" value="Tscrpt_reg_MarR-type_CS"/>
</dbReference>
<protein>
    <submittedName>
        <fullName evidence="5">Transcriptional regulator, MarR family</fullName>
    </submittedName>
</protein>
<dbReference type="GO" id="GO:0003700">
    <property type="term" value="F:DNA-binding transcription factor activity"/>
    <property type="evidence" value="ECO:0007669"/>
    <property type="project" value="InterPro"/>
</dbReference>
<dbReference type="STRING" id="356305.SAMN05421841_2359"/>
<dbReference type="Pfam" id="PF01047">
    <property type="entry name" value="MarR"/>
    <property type="match status" value="1"/>
</dbReference>
<feature type="domain" description="HTH marR-type" evidence="4">
    <location>
        <begin position="5"/>
        <end position="139"/>
    </location>
</feature>
<dbReference type="PROSITE" id="PS50995">
    <property type="entry name" value="HTH_MARR_2"/>
    <property type="match status" value="1"/>
</dbReference>
<sequence length="146" mass="16761">MEKLDSIIFYNIDKAIRAYRNFAQRQLKANGFNITIDQWLIIKAILENPGITQHEIGDLVFKDNASVTRIIDLLVKSEYINRNTNSEDRRKTDLDVTESGKEIIQKVQNLIVNNRKIALKGVSKEELQIMNSALIKISTNCLNTKK</sequence>
<dbReference type="InterPro" id="IPR036390">
    <property type="entry name" value="WH_DNA-bd_sf"/>
</dbReference>
<dbReference type="InterPro" id="IPR036388">
    <property type="entry name" value="WH-like_DNA-bd_sf"/>
</dbReference>
<dbReference type="GO" id="GO:0003677">
    <property type="term" value="F:DNA binding"/>
    <property type="evidence" value="ECO:0007669"/>
    <property type="project" value="UniProtKB-KW"/>
</dbReference>
<dbReference type="OrthoDB" id="5327581at2"/>
<organism evidence="5 6">
    <name type="scientific">Chryseobacterium wanjuense</name>
    <dbReference type="NCBI Taxonomy" id="356305"/>
    <lineage>
        <taxon>Bacteria</taxon>
        <taxon>Pseudomonadati</taxon>
        <taxon>Bacteroidota</taxon>
        <taxon>Flavobacteriia</taxon>
        <taxon>Flavobacteriales</taxon>
        <taxon>Weeksellaceae</taxon>
        <taxon>Chryseobacterium group</taxon>
        <taxon>Chryseobacterium</taxon>
    </lineage>
</organism>
<dbReference type="PRINTS" id="PR00598">
    <property type="entry name" value="HTHMARR"/>
</dbReference>